<feature type="domain" description="Sushi" evidence="11">
    <location>
        <begin position="700"/>
        <end position="752"/>
    </location>
</feature>
<dbReference type="Gene3D" id="2.10.70.10">
    <property type="entry name" value="Complement Module, domain 1"/>
    <property type="match status" value="2"/>
</dbReference>
<evidence type="ECO:0000259" key="8">
    <source>
        <dbReference type="PROSITE" id="PS50026"/>
    </source>
</evidence>
<feature type="disulfide bond" evidence="4">
    <location>
        <begin position="1090"/>
        <end position="1099"/>
    </location>
</feature>
<dbReference type="SMART" id="SM00179">
    <property type="entry name" value="EGF_CA"/>
    <property type="match status" value="4"/>
</dbReference>
<dbReference type="SUPFAM" id="SSF57535">
    <property type="entry name" value="Complement control module/SCR domain"/>
    <property type="match status" value="2"/>
</dbReference>
<feature type="domain" description="EGF-like" evidence="8">
    <location>
        <begin position="982"/>
        <end position="1022"/>
    </location>
</feature>
<feature type="disulfide bond" evidence="4">
    <location>
        <begin position="848"/>
        <end position="857"/>
    </location>
</feature>
<dbReference type="InterPro" id="IPR051022">
    <property type="entry name" value="Notch_Cell-Fate_Det"/>
</dbReference>
<dbReference type="PROSITE" id="PS50068">
    <property type="entry name" value="LDLRA_2"/>
    <property type="match status" value="1"/>
</dbReference>
<dbReference type="SUPFAM" id="SSF56436">
    <property type="entry name" value="C-type lectin-like"/>
    <property type="match status" value="1"/>
</dbReference>
<feature type="domain" description="C-type lectin" evidence="9">
    <location>
        <begin position="51"/>
        <end position="193"/>
    </location>
</feature>
<proteinExistence type="predicted"/>
<dbReference type="WBParaSite" id="SSTP_0000271900.1">
    <property type="protein sequence ID" value="SSTP_0000271900.1"/>
    <property type="gene ID" value="SSTP_0000271900"/>
</dbReference>
<dbReference type="Gene3D" id="2.60.120.200">
    <property type="match status" value="1"/>
</dbReference>
<dbReference type="CDD" id="cd00112">
    <property type="entry name" value="LDLa"/>
    <property type="match status" value="1"/>
</dbReference>
<sequence length="1489" mass="172679">MKNKFYIIFCLFICLKTFLKSINVYNGDRFEINYGNASSFFVCPNENWLKIGTYCFFPILSKLSWDDASNECLKSSLYNSYLLTITETSIIKSLFNNIQQVNDNEFWNNWQIFDNDLNLTAKISNKYLSLNKTSLKWYSNLNLEDANKLISKNNYEYVKNKTLCISVIKNNLTNENVYYKVNNCLDKKVFICETFSCLKDEFRCIDNSKCIPQIFRCNGYPDCPDNSDENNCVCSNNTIIIYDNKQKSGYITSPINKNVTTFTENCNWEILQEDNENIELKFLTFDLQDNEIITISQPNNEVFFFTNNNKTNLEDTWKFNSNKLSIKYHRNLLNPGYFNIFYKTLTNNNNILYLNDNNGNIKFHKYDFFVNETLQYKWIINNNKDEIKTFTITNILYDSKTIFSIKLGSNFFNESFSLQSTFLPTSIVSFEKNIEIEITSKSKTNATIIFEGFYNNSCSSIIHNIKNFGQIFSPNYNQIISLSNSPIDCSWILRPPCSKSSNGCYISILPYVMNYINGSYIILSTFNESYTLDNLSSFQKIYRFYLSPNNNEIIIKMKSDTSNFKVKLIYSIDCYLPNNLNGLLIKNISQKSNFNNTTSYPITSIISFECFDKKILSPKTSTSMECLISGKWSIKLPKCIELLCPLPYIENGYINYIEGYTLSSKLTFGCNIGFISSIKNYTSYCSENQIFYPQPMCKEVKCFSSTNLTTSYNVLDVKKNTCPNGFKISLGSDQSQCNLDGKWNYNKYNCDEIKCFQEVVDYSLLKTPKLYKFNDTLKLDCINGYEKNFNKNIICNEYGEWIDENGQIFDNLKCIKKINNNILNCTSIGGCKNNGICILENNLLKCQCKDGYYGLNCQYYNINCNNNNNRRKRCLIDPKITPLYNFYNKCICMDKYFVENDNLCKNNLCQYNGNCKLINNKNNYCNCSGELTDMNCEKNYDICKIVGGDKGYCNNHGKCIVKYKKPFCECMFLWKGKHCETPINICEKNINYCLNNGKCLSIIGSSFPVCKCPKMFYGNRCEKKIDYCQYKPCFNNGICKNDEIDGYSCLCTSSYMGKGCFINKEACSNDPCQNGGICVSKNETSYTCICSNQYTGPNCSQYINLCLEYENKGISYCMNGGICHSLRGEDIMCECSNEYTGDKCQNKIEKNEKNYNLFFTPTKFYDFDYYSQYNKTNEITEIKKNEQLIFSPIFRSSFLNETTICGWIKPSNNEKRNISFIVVGTYDGNNMKKSIIDFTLEGVTLNYETKSIIIKYDLIPNKWQHFCLRSPKLRKYQTTSWDFFYNGLLLKSTKKGIEPLRIKERYLRILLGESLNLKSKYQGEMTLIEYYSNLLNDEEIFELATKCSYNGSRPPIVGWSDYTDSSKSNGYVVKIEPGLCSEDNNLNILRDDTNNIPSYLLNIDYSVNIKECPKDVYKYTDTDGAIVEWKPNKEKEIFENYSNLKNTYVNYKSGGYFKLGTYKVMYIGTNNYNVNGICQFYVYVLNNDN</sequence>
<accession>A0A0K0DZQ7</accession>
<dbReference type="Pfam" id="PF00008">
    <property type="entry name" value="EGF"/>
    <property type="match status" value="1"/>
</dbReference>
<keyword evidence="3 4" id="KW-1015">Disulfide bond</keyword>
<dbReference type="InterPro" id="IPR016187">
    <property type="entry name" value="CTDL_fold"/>
</dbReference>
<evidence type="ECO:0000256" key="6">
    <source>
        <dbReference type="PROSITE-ProRule" id="PRU00302"/>
    </source>
</evidence>
<feature type="disulfide bond" evidence="4">
    <location>
        <begin position="927"/>
        <end position="936"/>
    </location>
</feature>
<feature type="disulfide bond" evidence="4">
    <location>
        <begin position="1051"/>
        <end position="1060"/>
    </location>
</feature>
<dbReference type="PROSITE" id="PS50026">
    <property type="entry name" value="EGF_3"/>
    <property type="match status" value="7"/>
</dbReference>
<dbReference type="Gene3D" id="4.10.400.10">
    <property type="entry name" value="Low-density Lipoprotein Receptor"/>
    <property type="match status" value="1"/>
</dbReference>
<dbReference type="InterPro" id="IPR003410">
    <property type="entry name" value="HYR_dom"/>
</dbReference>
<feature type="domain" description="EGF-like" evidence="8">
    <location>
        <begin position="821"/>
        <end position="858"/>
    </location>
</feature>
<keyword evidence="6" id="KW-0768">Sushi</keyword>
<feature type="disulfide bond" evidence="4">
    <location>
        <begin position="1135"/>
        <end position="1144"/>
    </location>
</feature>
<dbReference type="SMART" id="SM00192">
    <property type="entry name" value="LDLa"/>
    <property type="match status" value="1"/>
</dbReference>
<dbReference type="InterPro" id="IPR000742">
    <property type="entry name" value="EGF"/>
</dbReference>
<keyword evidence="2" id="KW-0677">Repeat</keyword>
<keyword evidence="7" id="KW-0732">Signal</keyword>
<dbReference type="PROSITE" id="PS50041">
    <property type="entry name" value="C_TYPE_LECTIN_2"/>
    <property type="match status" value="1"/>
</dbReference>
<dbReference type="AlphaFoldDB" id="A0A0K0DZQ7"/>
<dbReference type="InterPro" id="IPR002172">
    <property type="entry name" value="LDrepeatLR_classA_rpt"/>
</dbReference>
<dbReference type="Gene3D" id="2.60.120.290">
    <property type="entry name" value="Spermadhesin, CUB domain"/>
    <property type="match status" value="1"/>
</dbReference>
<dbReference type="InterPro" id="IPR036055">
    <property type="entry name" value="LDL_receptor-like_sf"/>
</dbReference>
<name>A0A0K0DZQ7_STRER</name>
<reference evidence="13" key="1">
    <citation type="submission" date="2015-08" db="UniProtKB">
        <authorList>
            <consortium name="WormBaseParasite"/>
        </authorList>
    </citation>
    <scope>IDENTIFICATION</scope>
</reference>
<feature type="domain" description="EGF-like" evidence="8">
    <location>
        <begin position="1102"/>
        <end position="1145"/>
    </location>
</feature>
<dbReference type="PROSITE" id="PS50923">
    <property type="entry name" value="SUSHI"/>
    <property type="match status" value="2"/>
</dbReference>
<dbReference type="SUPFAM" id="SSF49854">
    <property type="entry name" value="Spermadhesin, CUB domain"/>
    <property type="match status" value="1"/>
</dbReference>
<evidence type="ECO:0000313" key="13">
    <source>
        <dbReference type="WBParaSite" id="SSTP_0000271900.1"/>
    </source>
</evidence>
<evidence type="ECO:0000313" key="12">
    <source>
        <dbReference type="Proteomes" id="UP000035681"/>
    </source>
</evidence>
<organism evidence="13">
    <name type="scientific">Strongyloides stercoralis</name>
    <name type="common">Threadworm</name>
    <dbReference type="NCBI Taxonomy" id="6248"/>
    <lineage>
        <taxon>Eukaryota</taxon>
        <taxon>Metazoa</taxon>
        <taxon>Ecdysozoa</taxon>
        <taxon>Nematoda</taxon>
        <taxon>Chromadorea</taxon>
        <taxon>Rhabditida</taxon>
        <taxon>Tylenchina</taxon>
        <taxon>Panagrolaimomorpha</taxon>
        <taxon>Strongyloidoidea</taxon>
        <taxon>Strongyloididae</taxon>
        <taxon>Strongyloides</taxon>
    </lineage>
</organism>
<evidence type="ECO:0000256" key="2">
    <source>
        <dbReference type="ARBA" id="ARBA00022737"/>
    </source>
</evidence>
<dbReference type="GO" id="GO:0016020">
    <property type="term" value="C:membrane"/>
    <property type="evidence" value="ECO:0007669"/>
    <property type="project" value="UniProtKB-SubCell"/>
</dbReference>
<feature type="disulfide bond" evidence="4">
    <location>
        <begin position="1012"/>
        <end position="1021"/>
    </location>
</feature>
<dbReference type="SUPFAM" id="SSF57196">
    <property type="entry name" value="EGF/Laminin"/>
    <property type="match status" value="5"/>
</dbReference>
<feature type="domain" description="HYR" evidence="10">
    <location>
        <begin position="1403"/>
        <end position="1486"/>
    </location>
</feature>
<dbReference type="Pfam" id="PF00057">
    <property type="entry name" value="Ldl_recept_a"/>
    <property type="match status" value="1"/>
</dbReference>
<dbReference type="PROSITE" id="PS50825">
    <property type="entry name" value="HYR"/>
    <property type="match status" value="1"/>
</dbReference>
<dbReference type="InterPro" id="IPR001881">
    <property type="entry name" value="EGF-like_Ca-bd_dom"/>
</dbReference>
<protein>
    <submittedName>
        <fullName evidence="13">C-type lectin domain-containing protein</fullName>
    </submittedName>
</protein>
<dbReference type="InterPro" id="IPR035914">
    <property type="entry name" value="Sperma_CUB_dom_sf"/>
</dbReference>
<dbReference type="SUPFAM" id="SSF49899">
    <property type="entry name" value="Concanavalin A-like lectins/glucanases"/>
    <property type="match status" value="1"/>
</dbReference>
<dbReference type="PROSITE" id="PS00022">
    <property type="entry name" value="EGF_1"/>
    <property type="match status" value="6"/>
</dbReference>
<evidence type="ECO:0000256" key="3">
    <source>
        <dbReference type="ARBA" id="ARBA00023157"/>
    </source>
</evidence>
<evidence type="ECO:0000256" key="7">
    <source>
        <dbReference type="SAM" id="SignalP"/>
    </source>
</evidence>
<dbReference type="Proteomes" id="UP000035681">
    <property type="component" value="Unplaced"/>
</dbReference>
<dbReference type="STRING" id="6248.A0A0K0DZQ7"/>
<comment type="caution">
    <text evidence="4">Lacks conserved residue(s) required for the propagation of feature annotation.</text>
</comment>
<feature type="disulfide bond" evidence="4">
    <location>
        <begin position="970"/>
        <end position="979"/>
    </location>
</feature>
<feature type="chain" id="PRO_5005327207" evidence="7">
    <location>
        <begin position="22"/>
        <end position="1489"/>
    </location>
</feature>
<keyword evidence="1 4" id="KW-0245">EGF-like domain</keyword>
<evidence type="ECO:0000259" key="9">
    <source>
        <dbReference type="PROSITE" id="PS50041"/>
    </source>
</evidence>
<feature type="domain" description="EGF-like" evidence="8">
    <location>
        <begin position="939"/>
        <end position="980"/>
    </location>
</feature>
<dbReference type="InterPro" id="IPR001304">
    <property type="entry name" value="C-type_lectin-like"/>
</dbReference>
<feature type="domain" description="EGF-like" evidence="8">
    <location>
        <begin position="1063"/>
        <end position="1100"/>
    </location>
</feature>
<dbReference type="Gene3D" id="2.10.25.10">
    <property type="entry name" value="Laminin"/>
    <property type="match status" value="5"/>
</dbReference>
<evidence type="ECO:0000256" key="4">
    <source>
        <dbReference type="PROSITE-ProRule" id="PRU00076"/>
    </source>
</evidence>
<dbReference type="PROSITE" id="PS01186">
    <property type="entry name" value="EGF_2"/>
    <property type="match status" value="1"/>
</dbReference>
<feature type="domain" description="EGF-like" evidence="8">
    <location>
        <begin position="1024"/>
        <end position="1061"/>
    </location>
</feature>
<dbReference type="CDD" id="cd00054">
    <property type="entry name" value="EGF_CA"/>
    <property type="match status" value="2"/>
</dbReference>
<feature type="signal peptide" evidence="7">
    <location>
        <begin position="1"/>
        <end position="21"/>
    </location>
</feature>
<keyword evidence="12" id="KW-1185">Reference proteome</keyword>
<dbReference type="InterPro" id="IPR035976">
    <property type="entry name" value="Sushi/SCR/CCP_sf"/>
</dbReference>
<dbReference type="SUPFAM" id="SSF57424">
    <property type="entry name" value="LDL receptor-like module"/>
    <property type="match status" value="1"/>
</dbReference>
<dbReference type="SMART" id="SM00181">
    <property type="entry name" value="EGF"/>
    <property type="match status" value="7"/>
</dbReference>
<feature type="disulfide bond" evidence="4">
    <location>
        <begin position="993"/>
        <end position="1010"/>
    </location>
</feature>
<evidence type="ECO:0000256" key="5">
    <source>
        <dbReference type="PROSITE-ProRule" id="PRU00124"/>
    </source>
</evidence>
<dbReference type="WBParaSite" id="TCONS_00012574.p1">
    <property type="protein sequence ID" value="TCONS_00012574.p1"/>
    <property type="gene ID" value="XLOC_008234"/>
</dbReference>
<feature type="domain" description="Sushi" evidence="11">
    <location>
        <begin position="572"/>
        <end position="641"/>
    </location>
</feature>
<evidence type="ECO:0000259" key="11">
    <source>
        <dbReference type="PROSITE" id="PS50923"/>
    </source>
</evidence>
<feature type="domain" description="EGF-like" evidence="8">
    <location>
        <begin position="900"/>
        <end position="937"/>
    </location>
</feature>
<dbReference type="PANTHER" id="PTHR24049">
    <property type="entry name" value="CRUMBS FAMILY MEMBER"/>
    <property type="match status" value="1"/>
</dbReference>
<evidence type="ECO:0000259" key="10">
    <source>
        <dbReference type="PROSITE" id="PS50825"/>
    </source>
</evidence>
<feature type="disulfide bond" evidence="5">
    <location>
        <begin position="217"/>
        <end position="232"/>
    </location>
</feature>
<dbReference type="SMART" id="SM00032">
    <property type="entry name" value="CCP"/>
    <property type="match status" value="2"/>
</dbReference>
<dbReference type="InterPro" id="IPR013320">
    <property type="entry name" value="ConA-like_dom_sf"/>
</dbReference>
<evidence type="ECO:0000256" key="1">
    <source>
        <dbReference type="ARBA" id="ARBA00022536"/>
    </source>
</evidence>
<dbReference type="GO" id="GO:0005509">
    <property type="term" value="F:calcium ion binding"/>
    <property type="evidence" value="ECO:0007669"/>
    <property type="project" value="InterPro"/>
</dbReference>
<dbReference type="InterPro" id="IPR000436">
    <property type="entry name" value="Sushi_SCR_CCP_dom"/>
</dbReference>